<protein>
    <submittedName>
        <fullName evidence="6">LysR family transcriptional regulator</fullName>
    </submittedName>
</protein>
<keyword evidence="7" id="KW-1185">Reference proteome</keyword>
<keyword evidence="4" id="KW-0804">Transcription</keyword>
<sequence length="302" mass="31191">MDLVEALRSFEAVAAERSFTRGAARAGQPQPVASRRVAALEEHLGARLLVRTSRRVDLSPEGARLLPVARELLAQADRVEHLFAGDAPRTVVAVPAALDHRARAAVRRGLPHLAVVFADDHAAARAAALAEGRADLALLPAADDRAEVRVPLGVAAADDPPARFVVEVLRAAAHERRGRPRALHVLAEDDVPPVRDPLRLACFAAGLRHDQVRVGTPDAEAWTSVFEHGDVVLASAAEAARQGVGWAPLVGPVDARGYRLEAPASTAGPLAGPERAGLLARLAAGLGGTVAGAAGAAGGGAS</sequence>
<evidence type="ECO:0000259" key="5">
    <source>
        <dbReference type="PROSITE" id="PS50931"/>
    </source>
</evidence>
<dbReference type="RefSeq" id="WP_315734740.1">
    <property type="nucleotide sequence ID" value="NZ_JAVYII010000008.1"/>
</dbReference>
<evidence type="ECO:0000256" key="3">
    <source>
        <dbReference type="ARBA" id="ARBA00023125"/>
    </source>
</evidence>
<evidence type="ECO:0000313" key="7">
    <source>
        <dbReference type="Proteomes" id="UP001268542"/>
    </source>
</evidence>
<organism evidence="6 7">
    <name type="scientific">Nocardioides imazamoxiresistens</name>
    <dbReference type="NCBI Taxonomy" id="3231893"/>
    <lineage>
        <taxon>Bacteria</taxon>
        <taxon>Bacillati</taxon>
        <taxon>Actinomycetota</taxon>
        <taxon>Actinomycetes</taxon>
        <taxon>Propionibacteriales</taxon>
        <taxon>Nocardioidaceae</taxon>
        <taxon>Nocardioides</taxon>
    </lineage>
</organism>
<keyword evidence="2" id="KW-0805">Transcription regulation</keyword>
<dbReference type="Pfam" id="PF00126">
    <property type="entry name" value="HTH_1"/>
    <property type="match status" value="1"/>
</dbReference>
<dbReference type="PROSITE" id="PS50931">
    <property type="entry name" value="HTH_LYSR"/>
    <property type="match status" value="1"/>
</dbReference>
<dbReference type="PANTHER" id="PTHR30126">
    <property type="entry name" value="HTH-TYPE TRANSCRIPTIONAL REGULATOR"/>
    <property type="match status" value="1"/>
</dbReference>
<dbReference type="InterPro" id="IPR036388">
    <property type="entry name" value="WH-like_DNA-bd_sf"/>
</dbReference>
<proteinExistence type="inferred from homology"/>
<evidence type="ECO:0000256" key="4">
    <source>
        <dbReference type="ARBA" id="ARBA00023163"/>
    </source>
</evidence>
<gene>
    <name evidence="6" type="ORF">RDV89_16635</name>
</gene>
<evidence type="ECO:0000256" key="1">
    <source>
        <dbReference type="ARBA" id="ARBA00009437"/>
    </source>
</evidence>
<evidence type="ECO:0000256" key="2">
    <source>
        <dbReference type="ARBA" id="ARBA00023015"/>
    </source>
</evidence>
<keyword evidence="3" id="KW-0238">DNA-binding</keyword>
<accession>A0ABU3PZR1</accession>
<reference evidence="6 7" key="1">
    <citation type="submission" date="2023-08" db="EMBL/GenBank/DDBJ databases">
        <title>Nocardioides seae sp. nov., a bacterium isolated from a soil.</title>
        <authorList>
            <person name="Wang X."/>
        </authorList>
    </citation>
    <scope>NUCLEOTIDE SEQUENCE [LARGE SCALE GENOMIC DNA]</scope>
    <source>
        <strain evidence="6 7">YZH12</strain>
    </source>
</reference>
<dbReference type="InterPro" id="IPR036390">
    <property type="entry name" value="WH_DNA-bd_sf"/>
</dbReference>
<dbReference type="Proteomes" id="UP001268542">
    <property type="component" value="Unassembled WGS sequence"/>
</dbReference>
<dbReference type="EMBL" id="JAVYII010000008">
    <property type="protein sequence ID" value="MDT9594715.1"/>
    <property type="molecule type" value="Genomic_DNA"/>
</dbReference>
<dbReference type="PANTHER" id="PTHR30126:SF94">
    <property type="entry name" value="LYSR FAMILY TRANSCRIPTIONAL REGULATOR"/>
    <property type="match status" value="1"/>
</dbReference>
<feature type="domain" description="HTH lysR-type" evidence="5">
    <location>
        <begin position="1"/>
        <end position="59"/>
    </location>
</feature>
<dbReference type="SUPFAM" id="SSF46785">
    <property type="entry name" value="Winged helix' DNA-binding domain"/>
    <property type="match status" value="1"/>
</dbReference>
<evidence type="ECO:0000313" key="6">
    <source>
        <dbReference type="EMBL" id="MDT9594715.1"/>
    </source>
</evidence>
<comment type="caution">
    <text evidence="6">The sequence shown here is derived from an EMBL/GenBank/DDBJ whole genome shotgun (WGS) entry which is preliminary data.</text>
</comment>
<name>A0ABU3PZR1_9ACTN</name>
<dbReference type="Gene3D" id="1.10.10.10">
    <property type="entry name" value="Winged helix-like DNA-binding domain superfamily/Winged helix DNA-binding domain"/>
    <property type="match status" value="1"/>
</dbReference>
<comment type="similarity">
    <text evidence="1">Belongs to the LysR transcriptional regulatory family.</text>
</comment>
<dbReference type="InterPro" id="IPR000847">
    <property type="entry name" value="LysR_HTH_N"/>
</dbReference>